<evidence type="ECO:0000313" key="3">
    <source>
        <dbReference type="Proteomes" id="UP001299970"/>
    </source>
</evidence>
<evidence type="ECO:0000313" key="2">
    <source>
        <dbReference type="EMBL" id="MCH6165169.1"/>
    </source>
</evidence>
<reference evidence="2 3" key="1">
    <citation type="submission" date="2022-03" db="EMBL/GenBank/DDBJ databases">
        <title>Pseudonocardia alaer sp. nov., a novel actinomycete isolated from reed forest soil.</title>
        <authorList>
            <person name="Wang L."/>
        </authorList>
    </citation>
    <scope>NUCLEOTIDE SEQUENCE [LARGE SCALE GENOMIC DNA]</scope>
    <source>
        <strain evidence="2 3">Y-16303</strain>
    </source>
</reference>
<proteinExistence type="predicted"/>
<dbReference type="EMBL" id="JAKXMK010000004">
    <property type="protein sequence ID" value="MCH6165169.1"/>
    <property type="molecule type" value="Genomic_DNA"/>
</dbReference>
<feature type="region of interest" description="Disordered" evidence="1">
    <location>
        <begin position="1"/>
        <end position="24"/>
    </location>
</feature>
<dbReference type="Proteomes" id="UP001299970">
    <property type="component" value="Unassembled WGS sequence"/>
</dbReference>
<feature type="compositionally biased region" description="Basic and acidic residues" evidence="1">
    <location>
        <begin position="1"/>
        <end position="10"/>
    </location>
</feature>
<dbReference type="RefSeq" id="WP_241035201.1">
    <property type="nucleotide sequence ID" value="NZ_BAAAJF010000018.1"/>
</dbReference>
<name>A0ABS9T9G3_9PSEU</name>
<evidence type="ECO:0000256" key="1">
    <source>
        <dbReference type="SAM" id="MobiDB-lite"/>
    </source>
</evidence>
<organism evidence="2 3">
    <name type="scientific">Pseudonocardia alaniniphila</name>
    <dbReference type="NCBI Taxonomy" id="75291"/>
    <lineage>
        <taxon>Bacteria</taxon>
        <taxon>Bacillati</taxon>
        <taxon>Actinomycetota</taxon>
        <taxon>Actinomycetes</taxon>
        <taxon>Pseudonocardiales</taxon>
        <taxon>Pseudonocardiaceae</taxon>
        <taxon>Pseudonocardia</taxon>
    </lineage>
</organism>
<accession>A0ABS9T9G3</accession>
<sequence length="61" mass="6877">MRHLDAEPPEARMPCTRQSRTNNASTIWREFTDRDAREDALAADFAGVLNQLGSEAEGSQW</sequence>
<comment type="caution">
    <text evidence="2">The sequence shown here is derived from an EMBL/GenBank/DDBJ whole genome shotgun (WGS) entry which is preliminary data.</text>
</comment>
<protein>
    <submittedName>
        <fullName evidence="2">Uncharacterized protein</fullName>
    </submittedName>
</protein>
<gene>
    <name evidence="2" type="ORF">MMF94_05690</name>
</gene>
<keyword evidence="3" id="KW-1185">Reference proteome</keyword>